<gene>
    <name evidence="1" type="ORF">Vau01_052630</name>
</gene>
<evidence type="ECO:0000313" key="2">
    <source>
        <dbReference type="Proteomes" id="UP000612585"/>
    </source>
</evidence>
<dbReference type="RefSeq" id="WP_203997360.1">
    <property type="nucleotide sequence ID" value="NZ_BOPG01000033.1"/>
</dbReference>
<keyword evidence="2" id="KW-1185">Reference proteome</keyword>
<protein>
    <submittedName>
        <fullName evidence="1">Uncharacterized protein</fullName>
    </submittedName>
</protein>
<dbReference type="AlphaFoldDB" id="A0A8J4E383"/>
<reference evidence="1" key="1">
    <citation type="submission" date="2021-01" db="EMBL/GenBank/DDBJ databases">
        <title>Whole genome shotgun sequence of Virgisporangium aurantiacum NBRC 16421.</title>
        <authorList>
            <person name="Komaki H."/>
            <person name="Tamura T."/>
        </authorList>
    </citation>
    <scope>NUCLEOTIDE SEQUENCE</scope>
    <source>
        <strain evidence="1">NBRC 16421</strain>
    </source>
</reference>
<organism evidence="1 2">
    <name type="scientific">Virgisporangium aurantiacum</name>
    <dbReference type="NCBI Taxonomy" id="175570"/>
    <lineage>
        <taxon>Bacteria</taxon>
        <taxon>Bacillati</taxon>
        <taxon>Actinomycetota</taxon>
        <taxon>Actinomycetes</taxon>
        <taxon>Micromonosporales</taxon>
        <taxon>Micromonosporaceae</taxon>
        <taxon>Virgisporangium</taxon>
    </lineage>
</organism>
<sequence>MREKVGSIGDRMLAVFVPRERAGACPCRPGGDGHYQYRCNGLDYQRRWCVDTCNCSFNCGSWVHYGYCT</sequence>
<dbReference type="EMBL" id="BOPG01000033">
    <property type="protein sequence ID" value="GIJ57747.1"/>
    <property type="molecule type" value="Genomic_DNA"/>
</dbReference>
<comment type="caution">
    <text evidence="1">The sequence shown here is derived from an EMBL/GenBank/DDBJ whole genome shotgun (WGS) entry which is preliminary data.</text>
</comment>
<evidence type="ECO:0000313" key="1">
    <source>
        <dbReference type="EMBL" id="GIJ57747.1"/>
    </source>
</evidence>
<dbReference type="Proteomes" id="UP000612585">
    <property type="component" value="Unassembled WGS sequence"/>
</dbReference>
<proteinExistence type="predicted"/>
<name>A0A8J4E383_9ACTN</name>
<accession>A0A8J4E383</accession>